<protein>
    <recommendedName>
        <fullName evidence="3">DUF2829 domain-containing protein</fullName>
    </recommendedName>
</protein>
<organism evidence="1 2">
    <name type="scientific">Enterobacter genomosp. S</name>
    <dbReference type="NCBI Taxonomy" id="2364151"/>
    <lineage>
        <taxon>Bacteria</taxon>
        <taxon>Pseudomonadati</taxon>
        <taxon>Pseudomonadota</taxon>
        <taxon>Gammaproteobacteria</taxon>
        <taxon>Enterobacterales</taxon>
        <taxon>Enterobacteriaceae</taxon>
        <taxon>Enterobacter</taxon>
        <taxon>Enterobacter cloacae complex</taxon>
        <taxon>Enterobacter cloacae complex clade S</taxon>
    </lineage>
</organism>
<reference evidence="2" key="1">
    <citation type="submission" date="2016-03" db="EMBL/GenBank/DDBJ databases">
        <title>WGS of SAMN04393274.</title>
        <authorList>
            <person name="Adams M."/>
            <person name="Sutton G."/>
            <person name="Nelson K."/>
            <person name="Thaden J."/>
            <person name="Fowler V."/>
            <person name="Mccorrison J."/>
            <person name="Sanka R."/>
            <person name="Brinkac L."/>
            <person name="Nierman W."/>
        </authorList>
    </citation>
    <scope>NUCLEOTIDE SEQUENCE [LARGE SCALE GENOMIC DNA]</scope>
    <source>
        <strain evidence="2">GN06232</strain>
    </source>
</reference>
<gene>
    <name evidence="1" type="ORF">A3466_17745</name>
</gene>
<accession>A0ABR5YS05</accession>
<name>A0ABR5YS05_9ENTR</name>
<dbReference type="Proteomes" id="UP000076880">
    <property type="component" value="Unassembled WGS sequence"/>
</dbReference>
<proteinExistence type="predicted"/>
<evidence type="ECO:0000313" key="2">
    <source>
        <dbReference type="Proteomes" id="UP000076880"/>
    </source>
</evidence>
<sequence length="92" mass="10221">MIKYLCFPDEFTARKTTAWWSKKSGWIAPTPQLQIAVRGVLYSDDGEYDADGNVATQPKALPGFHIDVIYGEIPEAAQLYLVTPSDPDFVLA</sequence>
<dbReference type="RefSeq" id="WP_063449656.1">
    <property type="nucleotide sequence ID" value="NZ_LVVA01000003.1"/>
</dbReference>
<keyword evidence="2" id="KW-1185">Reference proteome</keyword>
<dbReference type="EMBL" id="LVVA01000003">
    <property type="protein sequence ID" value="KZR35364.1"/>
    <property type="molecule type" value="Genomic_DNA"/>
</dbReference>
<comment type="caution">
    <text evidence="1">The sequence shown here is derived from an EMBL/GenBank/DDBJ whole genome shotgun (WGS) entry which is preliminary data.</text>
</comment>
<evidence type="ECO:0000313" key="1">
    <source>
        <dbReference type="EMBL" id="KZR35364.1"/>
    </source>
</evidence>
<evidence type="ECO:0008006" key="3">
    <source>
        <dbReference type="Google" id="ProtNLM"/>
    </source>
</evidence>